<name>E0NLK4_9FIRM</name>
<dbReference type="EMBL" id="AEEH01000039">
    <property type="protein sequence ID" value="EFM25394.1"/>
    <property type="molecule type" value="Genomic_DNA"/>
</dbReference>
<evidence type="ECO:0000256" key="6">
    <source>
        <dbReference type="SAM" id="Coils"/>
    </source>
</evidence>
<comment type="caution">
    <text evidence="8">The sequence shown here is derived from an EMBL/GenBank/DDBJ whole genome shotgun (WGS) entry which is preliminary data.</text>
</comment>
<keyword evidence="5 7" id="KW-0472">Membrane</keyword>
<dbReference type="InterPro" id="IPR007156">
    <property type="entry name" value="MamQ_LemA"/>
</dbReference>
<dbReference type="InterPro" id="IPR023353">
    <property type="entry name" value="LemA-like_dom_sf"/>
</dbReference>
<dbReference type="SUPFAM" id="SSF140478">
    <property type="entry name" value="LemA-like"/>
    <property type="match status" value="1"/>
</dbReference>
<dbReference type="PANTHER" id="PTHR34478">
    <property type="entry name" value="PROTEIN LEMA"/>
    <property type="match status" value="1"/>
</dbReference>
<dbReference type="Pfam" id="PF04011">
    <property type="entry name" value="LemA"/>
    <property type="match status" value="1"/>
</dbReference>
<keyword evidence="6" id="KW-0175">Coiled coil</keyword>
<dbReference type="GO" id="GO:0016020">
    <property type="term" value="C:membrane"/>
    <property type="evidence" value="ECO:0007669"/>
    <property type="project" value="UniProtKB-SubCell"/>
</dbReference>
<dbReference type="Gene3D" id="1.20.1440.20">
    <property type="entry name" value="LemA-like domain"/>
    <property type="match status" value="1"/>
</dbReference>
<accession>E0NLK4</accession>
<protein>
    <submittedName>
        <fullName evidence="8">LemA family protein</fullName>
    </submittedName>
</protein>
<evidence type="ECO:0000313" key="8">
    <source>
        <dbReference type="EMBL" id="EFM25394.1"/>
    </source>
</evidence>
<proteinExistence type="inferred from homology"/>
<organism evidence="8 9">
    <name type="scientific">Peptoniphilus duerdenii ATCC BAA-1640</name>
    <dbReference type="NCBI Taxonomy" id="862517"/>
    <lineage>
        <taxon>Bacteria</taxon>
        <taxon>Bacillati</taxon>
        <taxon>Bacillota</taxon>
        <taxon>Tissierellia</taxon>
        <taxon>Tissierellales</taxon>
        <taxon>Peptoniphilaceae</taxon>
        <taxon>Peptoniphilus</taxon>
    </lineage>
</organism>
<feature type="coiled-coil region" evidence="6">
    <location>
        <begin position="124"/>
        <end position="151"/>
    </location>
</feature>
<evidence type="ECO:0000256" key="7">
    <source>
        <dbReference type="SAM" id="Phobius"/>
    </source>
</evidence>
<keyword evidence="9" id="KW-1185">Reference proteome</keyword>
<reference evidence="8 9" key="1">
    <citation type="submission" date="2010-07" db="EMBL/GenBank/DDBJ databases">
        <authorList>
            <person name="Muzny D."/>
            <person name="Qin X."/>
            <person name="Deng J."/>
            <person name="Jiang H."/>
            <person name="Liu Y."/>
            <person name="Qu J."/>
            <person name="Song X.-Z."/>
            <person name="Zhang L."/>
            <person name="Thornton R."/>
            <person name="Coyle M."/>
            <person name="Francisco L."/>
            <person name="Jackson L."/>
            <person name="Javaid M."/>
            <person name="Korchina V."/>
            <person name="Kovar C."/>
            <person name="Mata R."/>
            <person name="Mathew T."/>
            <person name="Ngo R."/>
            <person name="Nguyen L."/>
            <person name="Nguyen N."/>
            <person name="Okwuonu G."/>
            <person name="Ongeri F."/>
            <person name="Pham C."/>
            <person name="Simmons D."/>
            <person name="Wilczek-Boney K."/>
            <person name="Hale W."/>
            <person name="Jakkamsetti A."/>
            <person name="Pham P."/>
            <person name="Ruth R."/>
            <person name="San Lucas F."/>
            <person name="Warren J."/>
            <person name="Zhang J."/>
            <person name="Zhao Z."/>
            <person name="Zhou C."/>
            <person name="Zhu D."/>
            <person name="Lee S."/>
            <person name="Bess C."/>
            <person name="Blankenburg K."/>
            <person name="Forbes L."/>
            <person name="Fu Q."/>
            <person name="Gubbala S."/>
            <person name="Hirani K."/>
            <person name="Jayaseelan J.C."/>
            <person name="Lara F."/>
            <person name="Munidasa M."/>
            <person name="Palculict T."/>
            <person name="Patil S."/>
            <person name="Pu L.-L."/>
            <person name="Saada N."/>
            <person name="Tang L."/>
            <person name="Weissenberger G."/>
            <person name="Zhu Y."/>
            <person name="Hemphill L."/>
            <person name="Shang Y."/>
            <person name="Youmans B."/>
            <person name="Ayvaz T."/>
            <person name="Ross M."/>
            <person name="Santibanez J."/>
            <person name="Aqrawi P."/>
            <person name="Gross S."/>
            <person name="Joshi V."/>
            <person name="Fowler G."/>
            <person name="Nazareth L."/>
            <person name="Reid J."/>
            <person name="Worley K."/>
            <person name="Petrosino J."/>
            <person name="Highlander S."/>
            <person name="Gibbs R."/>
        </authorList>
    </citation>
    <scope>NUCLEOTIDE SEQUENCE [LARGE SCALE GENOMIC DNA]</scope>
    <source>
        <strain evidence="8 9">ATCC BAA-1640</strain>
    </source>
</reference>
<comment type="subcellular location">
    <subcellularLocation>
        <location evidence="1">Membrane</location>
        <topology evidence="1">Single-pass membrane protein</topology>
    </subcellularLocation>
</comment>
<dbReference type="STRING" id="862517.HMPREF9225_1043"/>
<sequence>MKRQGKIGGSLLIIIALVAVIGGILVKNYNRLVTLEAEVDGKYAQVENVVKRRADLIPNLVNTVKGYANHEEETLTKITEARSKVQSAKTPEELSEANTELTKAIGDINVVVEAYPELKANEGFLNLQAQLEGTENRIATERERYNSAVTEFNKDVKRFPTNIFASILGFSPKSYFEVSASDMENPQVDFDKK</sequence>
<feature type="transmembrane region" description="Helical" evidence="7">
    <location>
        <begin position="7"/>
        <end position="26"/>
    </location>
</feature>
<dbReference type="Proteomes" id="UP000003280">
    <property type="component" value="Unassembled WGS sequence"/>
</dbReference>
<keyword evidence="3 7" id="KW-0812">Transmembrane</keyword>
<dbReference type="AlphaFoldDB" id="E0NLK4"/>
<dbReference type="RefSeq" id="WP_008901857.1">
    <property type="nucleotide sequence ID" value="NZ_GL397071.1"/>
</dbReference>
<evidence type="ECO:0000256" key="2">
    <source>
        <dbReference type="ARBA" id="ARBA00008854"/>
    </source>
</evidence>
<evidence type="ECO:0000313" key="9">
    <source>
        <dbReference type="Proteomes" id="UP000003280"/>
    </source>
</evidence>
<dbReference type="OrthoDB" id="9804152at2"/>
<evidence type="ECO:0000256" key="4">
    <source>
        <dbReference type="ARBA" id="ARBA00022989"/>
    </source>
</evidence>
<dbReference type="HOGENOM" id="CLU_056714_0_1_9"/>
<evidence type="ECO:0000256" key="3">
    <source>
        <dbReference type="ARBA" id="ARBA00022692"/>
    </source>
</evidence>
<evidence type="ECO:0000256" key="1">
    <source>
        <dbReference type="ARBA" id="ARBA00004167"/>
    </source>
</evidence>
<dbReference type="PANTHER" id="PTHR34478:SF2">
    <property type="entry name" value="MEMBRANE PROTEIN"/>
    <property type="match status" value="1"/>
</dbReference>
<gene>
    <name evidence="8" type="primary">lemA2</name>
    <name evidence="8" type="ORF">HMPREF9225_1043</name>
</gene>
<keyword evidence="4 7" id="KW-1133">Transmembrane helix</keyword>
<dbReference type="eggNOG" id="COG1704">
    <property type="taxonomic scope" value="Bacteria"/>
</dbReference>
<evidence type="ECO:0000256" key="5">
    <source>
        <dbReference type="ARBA" id="ARBA00023136"/>
    </source>
</evidence>
<comment type="similarity">
    <text evidence="2">Belongs to the LemA family.</text>
</comment>